<reference evidence="10" key="1">
    <citation type="journal article" date="2016" name="Nat. Commun.">
        <title>The Gonium pectorale genome demonstrates co-option of cell cycle regulation during the evolution of multicellularity.</title>
        <authorList>
            <person name="Hanschen E.R."/>
            <person name="Marriage T.N."/>
            <person name="Ferris P.J."/>
            <person name="Hamaji T."/>
            <person name="Toyoda A."/>
            <person name="Fujiyama A."/>
            <person name="Neme R."/>
            <person name="Noguchi H."/>
            <person name="Minakuchi Y."/>
            <person name="Suzuki M."/>
            <person name="Kawai-Toyooka H."/>
            <person name="Smith D.R."/>
            <person name="Sparks H."/>
            <person name="Anderson J."/>
            <person name="Bakaric R."/>
            <person name="Luria V."/>
            <person name="Karger A."/>
            <person name="Kirschner M.W."/>
            <person name="Durand P.M."/>
            <person name="Michod R.E."/>
            <person name="Nozaki H."/>
            <person name="Olson B.J."/>
        </authorList>
    </citation>
    <scope>NUCLEOTIDE SEQUENCE [LARGE SCALE GENOMIC DNA]</scope>
    <source>
        <strain evidence="10">NIES-2863</strain>
    </source>
</reference>
<dbReference type="InterPro" id="IPR016177">
    <property type="entry name" value="DNA-bd_dom_sf"/>
</dbReference>
<feature type="region of interest" description="Disordered" evidence="7">
    <location>
        <begin position="506"/>
        <end position="555"/>
    </location>
</feature>
<sequence>MSISPELDWEEFLARQDRFLTERQCKIQMSEQERRLRTVLEMYKECTFQPRITRKAAALPSRAVEDLVDGGRSRREEWMEQQRALQQLREIEEATFRPQLLTKEAYAHVRPRINLKNPDAYLAHEAHKQRQREALRAELQSEREALELQHCTFKPQTTPLPAYLIRKLQEQHLQQLQKQSQEEQQQEPGNEWAEAGMLLQERYAYEQSLELHDSGAHRDPAENGSYAAQFETYAAEYGSFRTAAETPSFEQMGYDVASLLTQNQVQSGNDLSVTIPSPFDVPTSLITGITGVSPLPSILNSPLLESLVSASPNAQLAAMFAQLAQSTRGGQTPAFLEAFTPGTTGGWPESTRSGGASLRQLLDLQEASSLGLGEGDLDDPAMADALLKGLVPLPSARRTSVSGGGGAQGGARGYGAEGGNGTSGQMSVEQLADLGLQSPSALGVGGNGHVLYKGVHYDKEQDTWQVVVFDGLRYTVVGEYTNELEALVANELLSPAQPMQGNFNTMLAGSGGSGPAGDGDGAEGQAGSGAAAAAAADEDTEQVGHGVTGRGGGSRTPNINDYLHRLANSNPLLGSAFSPSGAALSPLFSALSPAGGGFTALLLPTPRDTSNGGGAHLLPSPSALGRIGNLLPPAPDIIKPDGTRESVYRGVVWDEAKNQWRAQIAENGGTSYTCLGFYSTQEDAARAFDAAVLRSGNKELLNFPLVPKAAQTGPKARGPRAPGTRVTSQYKGVSWNSACSKWVAVLWDRELKRARHIGSYESEEDAARAYDKEALRMLGPEAGLNFRESAADYLAEIGADGVPEGTHNSNKGSSQYRGVSWHERSQRWEVRVWGGGKQHFIGSFTEEVEAARAYDRAVLRLRGQDARSRSRMNFPLSDYNLDELGVPGDPAGFLGMAVGMRSTPEPARGRKAVKRK</sequence>
<evidence type="ECO:0000256" key="7">
    <source>
        <dbReference type="SAM" id="MobiDB-lite"/>
    </source>
</evidence>
<keyword evidence="4" id="KW-0804">Transcription</keyword>
<evidence type="ECO:0000256" key="3">
    <source>
        <dbReference type="ARBA" id="ARBA00023125"/>
    </source>
</evidence>
<feature type="coiled-coil region" evidence="6">
    <location>
        <begin position="125"/>
        <end position="186"/>
    </location>
</feature>
<feature type="compositionally biased region" description="Gly residues" evidence="7">
    <location>
        <begin position="509"/>
        <end position="527"/>
    </location>
</feature>
<accession>A0A150GC00</accession>
<dbReference type="SMART" id="SM00380">
    <property type="entry name" value="AP2"/>
    <property type="match status" value="3"/>
</dbReference>
<dbReference type="GO" id="GO:0003677">
    <property type="term" value="F:DNA binding"/>
    <property type="evidence" value="ECO:0007669"/>
    <property type="project" value="UniProtKB-KW"/>
</dbReference>
<dbReference type="EMBL" id="LSYV01000039">
    <property type="protein sequence ID" value="KXZ47075.1"/>
    <property type="molecule type" value="Genomic_DNA"/>
</dbReference>
<dbReference type="AlphaFoldDB" id="A0A150GC00"/>
<dbReference type="PANTHER" id="PTHR32467:SF90">
    <property type="entry name" value="AP2-LIKE ETHYLENE-RESPONSIVE TRANSCRIPTION FACTOR AIL1"/>
    <property type="match status" value="1"/>
</dbReference>
<protein>
    <recommendedName>
        <fullName evidence="8">AP2/ERF domain-containing protein</fullName>
    </recommendedName>
</protein>
<keyword evidence="5" id="KW-0539">Nucleus</keyword>
<evidence type="ECO:0000313" key="10">
    <source>
        <dbReference type="Proteomes" id="UP000075714"/>
    </source>
</evidence>
<organism evidence="9 10">
    <name type="scientific">Gonium pectorale</name>
    <name type="common">Green alga</name>
    <dbReference type="NCBI Taxonomy" id="33097"/>
    <lineage>
        <taxon>Eukaryota</taxon>
        <taxon>Viridiplantae</taxon>
        <taxon>Chlorophyta</taxon>
        <taxon>core chlorophytes</taxon>
        <taxon>Chlorophyceae</taxon>
        <taxon>CS clade</taxon>
        <taxon>Chlamydomonadales</taxon>
        <taxon>Volvocaceae</taxon>
        <taxon>Gonium</taxon>
    </lineage>
</organism>
<keyword evidence="6" id="KW-0175">Coiled coil</keyword>
<feature type="domain" description="AP2/ERF" evidence="8">
    <location>
        <begin position="815"/>
        <end position="875"/>
    </location>
</feature>
<dbReference type="SUPFAM" id="SSF54171">
    <property type="entry name" value="DNA-binding domain"/>
    <property type="match status" value="3"/>
</dbReference>
<evidence type="ECO:0000256" key="5">
    <source>
        <dbReference type="ARBA" id="ARBA00023242"/>
    </source>
</evidence>
<comment type="caution">
    <text evidence="9">The sequence shown here is derived from an EMBL/GenBank/DDBJ whole genome shotgun (WGS) entry which is preliminary data.</text>
</comment>
<dbReference type="GO" id="GO:0005634">
    <property type="term" value="C:nucleus"/>
    <property type="evidence" value="ECO:0007669"/>
    <property type="project" value="UniProtKB-SubCell"/>
</dbReference>
<name>A0A150GC00_GONPE</name>
<gene>
    <name evidence="9" type="ORF">GPECTOR_38g312</name>
</gene>
<keyword evidence="2" id="KW-0805">Transcription regulation</keyword>
<dbReference type="PROSITE" id="PS51032">
    <property type="entry name" value="AP2_ERF"/>
    <property type="match status" value="3"/>
</dbReference>
<proteinExistence type="predicted"/>
<dbReference type="PANTHER" id="PTHR32467">
    <property type="entry name" value="AP2-LIKE ETHYLENE-RESPONSIVE TRANSCRIPTION FACTOR"/>
    <property type="match status" value="1"/>
</dbReference>
<feature type="domain" description="AP2/ERF" evidence="8">
    <location>
        <begin position="729"/>
        <end position="787"/>
    </location>
</feature>
<keyword evidence="3" id="KW-0238">DNA-binding</keyword>
<dbReference type="InterPro" id="IPR001471">
    <property type="entry name" value="AP2/ERF_dom"/>
</dbReference>
<evidence type="ECO:0000256" key="6">
    <source>
        <dbReference type="SAM" id="Coils"/>
    </source>
</evidence>
<evidence type="ECO:0000313" key="9">
    <source>
        <dbReference type="EMBL" id="KXZ47075.1"/>
    </source>
</evidence>
<evidence type="ECO:0000256" key="4">
    <source>
        <dbReference type="ARBA" id="ARBA00023163"/>
    </source>
</evidence>
<dbReference type="OrthoDB" id="546813at2759"/>
<dbReference type="Gene3D" id="3.30.730.10">
    <property type="entry name" value="AP2/ERF domain"/>
    <property type="match status" value="3"/>
</dbReference>
<feature type="domain" description="AP2/ERF" evidence="8">
    <location>
        <begin position="647"/>
        <end position="704"/>
    </location>
</feature>
<dbReference type="InterPro" id="IPR036955">
    <property type="entry name" value="AP2/ERF_dom_sf"/>
</dbReference>
<comment type="subcellular location">
    <subcellularLocation>
        <location evidence="1">Nucleus</location>
    </subcellularLocation>
</comment>
<evidence type="ECO:0000259" key="8">
    <source>
        <dbReference type="PROSITE" id="PS51032"/>
    </source>
</evidence>
<feature type="region of interest" description="Disordered" evidence="7">
    <location>
        <begin position="397"/>
        <end position="423"/>
    </location>
</feature>
<evidence type="ECO:0000256" key="1">
    <source>
        <dbReference type="ARBA" id="ARBA00004123"/>
    </source>
</evidence>
<keyword evidence="10" id="KW-1185">Reference proteome</keyword>
<dbReference type="CDD" id="cd00018">
    <property type="entry name" value="AP2"/>
    <property type="match status" value="2"/>
</dbReference>
<dbReference type="Proteomes" id="UP000075714">
    <property type="component" value="Unassembled WGS sequence"/>
</dbReference>
<feature type="compositionally biased region" description="Gly residues" evidence="7">
    <location>
        <begin position="402"/>
        <end position="422"/>
    </location>
</feature>
<dbReference type="GO" id="GO:0003700">
    <property type="term" value="F:DNA-binding transcription factor activity"/>
    <property type="evidence" value="ECO:0007669"/>
    <property type="project" value="InterPro"/>
</dbReference>
<evidence type="ECO:0000256" key="2">
    <source>
        <dbReference type="ARBA" id="ARBA00023015"/>
    </source>
</evidence>